<comment type="caution">
    <text evidence="4">The sequence shown here is derived from an EMBL/GenBank/DDBJ whole genome shotgun (WGS) entry which is preliminary data.</text>
</comment>
<dbReference type="GO" id="GO:0004553">
    <property type="term" value="F:hydrolase activity, hydrolyzing O-glycosyl compounds"/>
    <property type="evidence" value="ECO:0007669"/>
    <property type="project" value="InterPro"/>
</dbReference>
<name>A0A0R2U7G2_9GAMM</name>
<dbReference type="InterPro" id="IPR000757">
    <property type="entry name" value="Beta-glucanase-like"/>
</dbReference>
<accession>A0A0R2U7G2</accession>
<reference evidence="4 5" key="1">
    <citation type="submission" date="2015-10" db="EMBL/GenBank/DDBJ databases">
        <title>Metagenome-Assembled Genomes uncover a global brackish microbiome.</title>
        <authorList>
            <person name="Hugerth L.W."/>
            <person name="Larsson J."/>
            <person name="Alneberg J."/>
            <person name="Lindh M.V."/>
            <person name="Legrand C."/>
            <person name="Pinhassi J."/>
            <person name="Andersson A.F."/>
        </authorList>
    </citation>
    <scope>NUCLEOTIDE SEQUENCE [LARGE SCALE GENOMIC DNA]</scope>
    <source>
        <strain evidence="4">BACL1 MAG-120820-bin45</strain>
    </source>
</reference>
<dbReference type="PANTHER" id="PTHR10963">
    <property type="entry name" value="GLYCOSYL HYDROLASE-RELATED"/>
    <property type="match status" value="1"/>
</dbReference>
<sequence length="273" mass="31413">MRNRLAGLFGAYLLLFSTSGWTETVQSVRAVDQTKWFHETLLPDGSSWHNNEQQHYTNRIENAYVSNGSLKIRALKENFKDQAVVKQYTSARLNSKFAFTYGRVEVRAKMPTGKGTWPAIWMLSKNISGRGAYFQSLGFGELSWPDSGEIDIMEHWGNNQNYAQSAIHTRSSHGETVNRGGQYVSTVSTQFHVYSLDWTADELVFEVDGERHYTYKPETKNNDTWPFDSPQYLLLNFAIENDIDPDFIEDTLTIDHVRIYDQAGTLIFFDEFD</sequence>
<feature type="signal peptide" evidence="2">
    <location>
        <begin position="1"/>
        <end position="22"/>
    </location>
</feature>
<evidence type="ECO:0000259" key="3">
    <source>
        <dbReference type="PROSITE" id="PS51762"/>
    </source>
</evidence>
<keyword evidence="2" id="KW-0732">Signal</keyword>
<gene>
    <name evidence="4" type="ORF">ABS10_04140</name>
</gene>
<evidence type="ECO:0000256" key="1">
    <source>
        <dbReference type="ARBA" id="ARBA00006865"/>
    </source>
</evidence>
<dbReference type="CDD" id="cd08023">
    <property type="entry name" value="GH16_laminarinase_like"/>
    <property type="match status" value="1"/>
</dbReference>
<evidence type="ECO:0000313" key="4">
    <source>
        <dbReference type="EMBL" id="KRO95016.1"/>
    </source>
</evidence>
<feature type="domain" description="GH16" evidence="3">
    <location>
        <begin position="19"/>
        <end position="265"/>
    </location>
</feature>
<dbReference type="GO" id="GO:0005975">
    <property type="term" value="P:carbohydrate metabolic process"/>
    <property type="evidence" value="ECO:0007669"/>
    <property type="project" value="InterPro"/>
</dbReference>
<dbReference type="Proteomes" id="UP000051027">
    <property type="component" value="Unassembled WGS sequence"/>
</dbReference>
<dbReference type="Gene3D" id="2.60.120.200">
    <property type="match status" value="1"/>
</dbReference>
<dbReference type="Pfam" id="PF00722">
    <property type="entry name" value="Glyco_hydro_16"/>
    <property type="match status" value="1"/>
</dbReference>
<dbReference type="SUPFAM" id="SSF49899">
    <property type="entry name" value="Concanavalin A-like lectins/glucanases"/>
    <property type="match status" value="1"/>
</dbReference>
<comment type="similarity">
    <text evidence="1">Belongs to the glycosyl hydrolase 16 family.</text>
</comment>
<dbReference type="PANTHER" id="PTHR10963:SF55">
    <property type="entry name" value="GLYCOSIDE HYDROLASE FAMILY 16 PROTEIN"/>
    <property type="match status" value="1"/>
</dbReference>
<dbReference type="InterPro" id="IPR013320">
    <property type="entry name" value="ConA-like_dom_sf"/>
</dbReference>
<evidence type="ECO:0000256" key="2">
    <source>
        <dbReference type="SAM" id="SignalP"/>
    </source>
</evidence>
<proteinExistence type="inferred from homology"/>
<dbReference type="PROSITE" id="PS51762">
    <property type="entry name" value="GH16_2"/>
    <property type="match status" value="1"/>
</dbReference>
<organism evidence="4 5">
    <name type="scientific">SAR86 cluster bacterium BACL1 MAG-120820-bin45</name>
    <dbReference type="NCBI Taxonomy" id="1655612"/>
    <lineage>
        <taxon>Bacteria</taxon>
        <taxon>Pseudomonadati</taxon>
        <taxon>Pseudomonadota</taxon>
        <taxon>Gammaproteobacteria</taxon>
        <taxon>SAR86 cluster</taxon>
    </lineage>
</organism>
<dbReference type="InterPro" id="IPR050546">
    <property type="entry name" value="Glycosyl_Hydrlase_16"/>
</dbReference>
<protein>
    <recommendedName>
        <fullName evidence="3">GH16 domain-containing protein</fullName>
    </recommendedName>
</protein>
<dbReference type="AlphaFoldDB" id="A0A0R2U7G2"/>
<dbReference type="STRING" id="1655612.ABS10_04140"/>
<evidence type="ECO:0000313" key="5">
    <source>
        <dbReference type="Proteomes" id="UP000051027"/>
    </source>
</evidence>
<feature type="chain" id="PRO_5006425207" description="GH16 domain-containing protein" evidence="2">
    <location>
        <begin position="23"/>
        <end position="273"/>
    </location>
</feature>
<dbReference type="EMBL" id="LICS01000057">
    <property type="protein sequence ID" value="KRO95016.1"/>
    <property type="molecule type" value="Genomic_DNA"/>
</dbReference>